<dbReference type="OrthoDB" id="9764248at2"/>
<dbReference type="Proteomes" id="UP000237640">
    <property type="component" value="Unassembled WGS sequence"/>
</dbReference>
<dbReference type="RefSeq" id="WP_106144595.1">
    <property type="nucleotide sequence ID" value="NZ_PVYX01000001.1"/>
</dbReference>
<dbReference type="GO" id="GO:0020037">
    <property type="term" value="F:heme binding"/>
    <property type="evidence" value="ECO:0007669"/>
    <property type="project" value="InterPro"/>
</dbReference>
<evidence type="ECO:0000313" key="10">
    <source>
        <dbReference type="Proteomes" id="UP000237640"/>
    </source>
</evidence>
<dbReference type="Gene3D" id="1.10.630.10">
    <property type="entry name" value="Cytochrome P450"/>
    <property type="match status" value="1"/>
</dbReference>
<evidence type="ECO:0000256" key="4">
    <source>
        <dbReference type="ARBA" id="ARBA00023002"/>
    </source>
</evidence>
<dbReference type="PRINTS" id="PR00385">
    <property type="entry name" value="P450"/>
</dbReference>
<name>A0A2T0MJF4_9FLAO</name>
<dbReference type="PROSITE" id="PS00086">
    <property type="entry name" value="CYTOCHROME_P450"/>
    <property type="match status" value="1"/>
</dbReference>
<comment type="caution">
    <text evidence="9">The sequence shown here is derived from an EMBL/GenBank/DDBJ whole genome shotgun (WGS) entry which is preliminary data.</text>
</comment>
<dbReference type="PANTHER" id="PTHR24291">
    <property type="entry name" value="CYTOCHROME P450 FAMILY 4"/>
    <property type="match status" value="1"/>
</dbReference>
<accession>A0A2T0MJF4</accession>
<evidence type="ECO:0000256" key="8">
    <source>
        <dbReference type="RuleBase" id="RU000461"/>
    </source>
</evidence>
<evidence type="ECO:0000256" key="7">
    <source>
        <dbReference type="PIRSR" id="PIRSR602403-1"/>
    </source>
</evidence>
<evidence type="ECO:0000256" key="2">
    <source>
        <dbReference type="ARBA" id="ARBA00022617"/>
    </source>
</evidence>
<proteinExistence type="inferred from homology"/>
<dbReference type="EMBL" id="PVYX01000001">
    <property type="protein sequence ID" value="PRX57720.1"/>
    <property type="molecule type" value="Genomic_DNA"/>
</dbReference>
<comment type="cofactor">
    <cofactor evidence="7">
        <name>heme</name>
        <dbReference type="ChEBI" id="CHEBI:30413"/>
    </cofactor>
</comment>
<reference evidence="9 10" key="1">
    <citation type="submission" date="2018-03" db="EMBL/GenBank/DDBJ databases">
        <title>Genomic Encyclopedia of Archaeal and Bacterial Type Strains, Phase II (KMG-II): from individual species to whole genera.</title>
        <authorList>
            <person name="Goeker M."/>
        </authorList>
    </citation>
    <scope>NUCLEOTIDE SEQUENCE [LARGE SCALE GENOMIC DNA]</scope>
    <source>
        <strain evidence="9 10">DSM 25027</strain>
    </source>
</reference>
<gene>
    <name evidence="9" type="ORF">CLV81_1730</name>
</gene>
<evidence type="ECO:0000256" key="1">
    <source>
        <dbReference type="ARBA" id="ARBA00010617"/>
    </source>
</evidence>
<dbReference type="GO" id="GO:0016705">
    <property type="term" value="F:oxidoreductase activity, acting on paired donors, with incorporation or reduction of molecular oxygen"/>
    <property type="evidence" value="ECO:0007669"/>
    <property type="project" value="InterPro"/>
</dbReference>
<dbReference type="Pfam" id="PF00067">
    <property type="entry name" value="p450"/>
    <property type="match status" value="1"/>
</dbReference>
<feature type="binding site" description="axial binding residue" evidence="7">
    <location>
        <position position="391"/>
    </location>
    <ligand>
        <name>heme</name>
        <dbReference type="ChEBI" id="CHEBI:30413"/>
    </ligand>
    <ligandPart>
        <name>Fe</name>
        <dbReference type="ChEBI" id="CHEBI:18248"/>
    </ligandPart>
</feature>
<keyword evidence="2 7" id="KW-0349">Heme</keyword>
<dbReference type="InterPro" id="IPR036396">
    <property type="entry name" value="Cyt_P450_sf"/>
</dbReference>
<evidence type="ECO:0000256" key="5">
    <source>
        <dbReference type="ARBA" id="ARBA00023004"/>
    </source>
</evidence>
<dbReference type="InterPro" id="IPR001128">
    <property type="entry name" value="Cyt_P450"/>
</dbReference>
<dbReference type="PANTHER" id="PTHR24291:SF50">
    <property type="entry name" value="BIFUNCTIONAL ALBAFLAVENONE MONOOXYGENASE_TERPENE SYNTHASE"/>
    <property type="match status" value="1"/>
</dbReference>
<keyword evidence="6 8" id="KW-0503">Monooxygenase</keyword>
<dbReference type="AlphaFoldDB" id="A0A2T0MJF4"/>
<keyword evidence="3 7" id="KW-0479">Metal-binding</keyword>
<dbReference type="InterPro" id="IPR050196">
    <property type="entry name" value="Cytochrome_P450_Monoox"/>
</dbReference>
<dbReference type="InterPro" id="IPR002403">
    <property type="entry name" value="Cyt_P450_E_grp-IV"/>
</dbReference>
<dbReference type="GO" id="GO:0004497">
    <property type="term" value="F:monooxygenase activity"/>
    <property type="evidence" value="ECO:0007669"/>
    <property type="project" value="UniProtKB-KW"/>
</dbReference>
<dbReference type="SUPFAM" id="SSF48264">
    <property type="entry name" value="Cytochrome P450"/>
    <property type="match status" value="1"/>
</dbReference>
<organism evidence="9 10">
    <name type="scientific">Flagellimonas meridianipacifica</name>
    <dbReference type="NCBI Taxonomy" id="1080225"/>
    <lineage>
        <taxon>Bacteria</taxon>
        <taxon>Pseudomonadati</taxon>
        <taxon>Bacteroidota</taxon>
        <taxon>Flavobacteriia</taxon>
        <taxon>Flavobacteriales</taxon>
        <taxon>Flavobacteriaceae</taxon>
        <taxon>Flagellimonas</taxon>
    </lineage>
</organism>
<protein>
    <submittedName>
        <fullName evidence="9">Cytochrome P450</fullName>
    </submittedName>
</protein>
<keyword evidence="4 8" id="KW-0560">Oxidoreductase</keyword>
<sequence length="441" mass="51554">MKKLPHVSALKVLKNSRQILKNPLPFHYENFEKLGDTFRISIPGEGKVIFSRDPEWVKQVLQKKHRSYSKSKLQTKDLAKYIGYGLLTSEGEHWRTHRRMIQPAFHRQKLKGLLSIMHKAIVDELERIAPNTDEDVFDKMGDLAFQVVAKSLFSSNDIRESMSELKSITEENQRMLIKEMRRPYLKTWFGWSGEIKKHLDEAKRGRDLLNDLIEERLKEEERNSFDLLDMLLEATYEDGTKMSRKQLIDEVLILFTAGHETTANALSFLLYFLAKDENLQESLHQEVTSHKSGKFSFEDMPKFPLAQSCIKETMRIYPPAYFIDRVAIEETEIGSFNLKKGTLVLLSIYELHRHKSFWKDAEHFVADRFVDLDMKQAADYYYPFGAGPRMCIGNAFADYEMLMVLIEIVKKYHITTKMDKVEINPMISLKPKEVVLNFKPR</sequence>
<comment type="similarity">
    <text evidence="1 8">Belongs to the cytochrome P450 family.</text>
</comment>
<dbReference type="InterPro" id="IPR017972">
    <property type="entry name" value="Cyt_P450_CS"/>
</dbReference>
<dbReference type="PRINTS" id="PR00465">
    <property type="entry name" value="EP450IV"/>
</dbReference>
<evidence type="ECO:0000313" key="9">
    <source>
        <dbReference type="EMBL" id="PRX57720.1"/>
    </source>
</evidence>
<keyword evidence="10" id="KW-1185">Reference proteome</keyword>
<keyword evidence="5 7" id="KW-0408">Iron</keyword>
<dbReference type="GO" id="GO:0005506">
    <property type="term" value="F:iron ion binding"/>
    <property type="evidence" value="ECO:0007669"/>
    <property type="project" value="InterPro"/>
</dbReference>
<evidence type="ECO:0000256" key="3">
    <source>
        <dbReference type="ARBA" id="ARBA00022723"/>
    </source>
</evidence>
<evidence type="ECO:0000256" key="6">
    <source>
        <dbReference type="ARBA" id="ARBA00023033"/>
    </source>
</evidence>